<dbReference type="InterPro" id="IPR010816">
    <property type="entry name" value="Het-C"/>
</dbReference>
<feature type="compositionally biased region" description="Basic residues" evidence="1">
    <location>
        <begin position="792"/>
        <end position="802"/>
    </location>
</feature>
<dbReference type="Proteomes" id="UP000091956">
    <property type="component" value="Unassembled WGS sequence"/>
</dbReference>
<keyword evidence="4" id="KW-1185">Reference proteome</keyword>
<feature type="compositionally biased region" description="Basic and acidic residues" evidence="1">
    <location>
        <begin position="829"/>
        <end position="848"/>
    </location>
</feature>
<evidence type="ECO:0000313" key="3">
    <source>
        <dbReference type="EMBL" id="OBT96413.1"/>
    </source>
</evidence>
<proteinExistence type="predicted"/>
<feature type="compositionally biased region" description="Gly residues" evidence="1">
    <location>
        <begin position="935"/>
        <end position="944"/>
    </location>
</feature>
<organism evidence="3 4">
    <name type="scientific">Pseudogymnoascus verrucosus</name>
    <dbReference type="NCBI Taxonomy" id="342668"/>
    <lineage>
        <taxon>Eukaryota</taxon>
        <taxon>Fungi</taxon>
        <taxon>Dikarya</taxon>
        <taxon>Ascomycota</taxon>
        <taxon>Pezizomycotina</taxon>
        <taxon>Leotiomycetes</taxon>
        <taxon>Thelebolales</taxon>
        <taxon>Thelebolaceae</taxon>
        <taxon>Pseudogymnoascus</taxon>
    </lineage>
</organism>
<protein>
    <recommendedName>
        <fullName evidence="5">Het-C-domain-containing protein</fullName>
    </recommendedName>
</protein>
<evidence type="ECO:0000313" key="4">
    <source>
        <dbReference type="Proteomes" id="UP000091956"/>
    </source>
</evidence>
<gene>
    <name evidence="3" type="ORF">VE01_05706</name>
</gene>
<feature type="compositionally biased region" description="Gly residues" evidence="1">
    <location>
        <begin position="850"/>
        <end position="872"/>
    </location>
</feature>
<feature type="compositionally biased region" description="Polar residues" evidence="1">
    <location>
        <begin position="683"/>
        <end position="728"/>
    </location>
</feature>
<evidence type="ECO:0000256" key="1">
    <source>
        <dbReference type="SAM" id="MobiDB-lite"/>
    </source>
</evidence>
<dbReference type="PANTHER" id="PTHR14905">
    <property type="entry name" value="NG37"/>
    <property type="match status" value="1"/>
</dbReference>
<dbReference type="AlphaFoldDB" id="A0A1B8GKP2"/>
<feature type="compositionally biased region" description="Basic and acidic residues" evidence="1">
    <location>
        <begin position="742"/>
        <end position="751"/>
    </location>
</feature>
<feature type="compositionally biased region" description="Basic and acidic residues" evidence="1">
    <location>
        <begin position="762"/>
        <end position="780"/>
    </location>
</feature>
<dbReference type="OrthoDB" id="2506204at2759"/>
<feature type="compositionally biased region" description="Basic and acidic residues" evidence="1">
    <location>
        <begin position="946"/>
        <end position="990"/>
    </location>
</feature>
<feature type="signal peptide" evidence="2">
    <location>
        <begin position="1"/>
        <end position="25"/>
    </location>
</feature>
<evidence type="ECO:0000256" key="2">
    <source>
        <dbReference type="SAM" id="SignalP"/>
    </source>
</evidence>
<dbReference type="STRING" id="342668.A0A1B8GKP2"/>
<dbReference type="EMBL" id="KV460228">
    <property type="protein sequence ID" value="OBT96413.1"/>
    <property type="molecule type" value="Genomic_DNA"/>
</dbReference>
<reference evidence="3 4" key="1">
    <citation type="submission" date="2016-03" db="EMBL/GenBank/DDBJ databases">
        <title>Comparative genomics of Pseudogymnoascus destructans, the fungus causing white-nose syndrome of bats.</title>
        <authorList>
            <person name="Palmer J.M."/>
            <person name="Drees K.P."/>
            <person name="Foster J.T."/>
            <person name="Lindner D.L."/>
        </authorList>
    </citation>
    <scope>NUCLEOTIDE SEQUENCE [LARGE SCALE GENOMIC DNA]</scope>
    <source>
        <strain evidence="3 4">UAMH 10579</strain>
    </source>
</reference>
<keyword evidence="2" id="KW-0732">Signal</keyword>
<reference evidence="4" key="2">
    <citation type="journal article" date="2018" name="Nat. Commun.">
        <title>Extreme sensitivity to ultraviolet light in the fungal pathogen causing white-nose syndrome of bats.</title>
        <authorList>
            <person name="Palmer J.M."/>
            <person name="Drees K.P."/>
            <person name="Foster J.T."/>
            <person name="Lindner D.L."/>
        </authorList>
    </citation>
    <scope>NUCLEOTIDE SEQUENCE [LARGE SCALE GENOMIC DNA]</scope>
    <source>
        <strain evidence="4">UAMH 10579</strain>
    </source>
</reference>
<dbReference type="PANTHER" id="PTHR14905:SF11">
    <property type="entry name" value="TINC (EUROFUNG)"/>
    <property type="match status" value="1"/>
</dbReference>
<feature type="region of interest" description="Disordered" evidence="1">
    <location>
        <begin position="673"/>
        <end position="990"/>
    </location>
</feature>
<feature type="compositionally biased region" description="Gly residues" evidence="1">
    <location>
        <begin position="817"/>
        <end position="827"/>
    </location>
</feature>
<dbReference type="GeneID" id="28839092"/>
<sequence length="990" mass="108200">MPSFNFPNLAIAVALLVLFARPAHAFGAGNIAATSAIEGTNWRHGDIEDTLLLLAMSRAAGGKKFDKMSVSRVYFGNWLRDYSQAIDVGTVKYVSAEAIRILLWVLGFMTFGYGTGEFEVTAERLGCYRPEDHIDNPKDYADNLDATQYDRRLRGPVDERVELAIDQRRGMKNYIASEEIGITTSAGHVRKLFSKCIQLGRSYGRSKNKDELYEALRLLGTGLHCLEDFSAHSNYIELALIEMGETDVFPLVGRNTQIRLQGARSSVYPLVTGTFGGVDFLHSVMGEFDDKATQSEIQQLEGTMQNGKNADTSFLRDILNKIPSGIFGDDDEAGKAEELRTNATTAQMNQIRVSPREPEAFTRQMQECVKQIYPIIEWHDNLMKKISSAIEKIPILPELIEQLENQVNIFVFSLLAPFVLPLINQMKNELNEGSSEIISSSKAQQHNVFQDDQSSDPTHSMLSKDHFSSILNEPAGKISSGVLKWVVPQLIACWDDERQDIDRTCTRIIEGVLHHPALRHEGQDGASDGRQQMFSVVEQWWTSKGSAEQRELRGKLSRSGIQNGENHKEGVVDTGHGCCKPIGMAKSSASQGAGGGGGGGMISDLVGALSGGQEAASAGSGYGRPTKSSNSEIEKFASEAAGGGALGGIVGALAGGIGGGLLSDVFGDKETKKTTQRYESGDGSVTQSYTEYGSNRNETAQAQYSETKYPSGAQTSEYGRYEQSQSGQAYEGHVQRQQQRGNEVRTEEWRQGRTAGGDEYQTEVKTKEYHSGGRGGKKDSDDDDSGDDSDYKRKKREKKERKKREEREREQQQQSSGYGGGGGGGYGQESRHEERSGGYGEQRQEQRQEYGGGGGGGYGQQRQEYGGGGGGYEEPRREQRQEQQYGGGGGYGQESRREEYGGGGGGGYGQESRREEYGGGGGGGYGQESRREEYGGGGGGGGYGQESRREHHGGGRRDDDDERRGGGYGGGEERREHGRGDEYGRGERRY</sequence>
<dbReference type="InterPro" id="IPR052577">
    <property type="entry name" value="VWA7"/>
</dbReference>
<dbReference type="Pfam" id="PF07217">
    <property type="entry name" value="Het-C"/>
    <property type="match status" value="1"/>
</dbReference>
<name>A0A1B8GKP2_9PEZI</name>
<evidence type="ECO:0008006" key="5">
    <source>
        <dbReference type="Google" id="ProtNLM"/>
    </source>
</evidence>
<accession>A0A1B8GKP2</accession>
<dbReference type="RefSeq" id="XP_018130146.1">
    <property type="nucleotide sequence ID" value="XM_018275167.2"/>
</dbReference>
<feature type="chain" id="PRO_5008608699" description="Het-C-domain-containing protein" evidence="2">
    <location>
        <begin position="26"/>
        <end position="990"/>
    </location>
</feature>
<feature type="region of interest" description="Disordered" evidence="1">
    <location>
        <begin position="441"/>
        <end position="461"/>
    </location>
</feature>